<dbReference type="Pfam" id="PF20803">
    <property type="entry name" value="PaaX_M"/>
    <property type="match status" value="1"/>
</dbReference>
<protein>
    <recommendedName>
        <fullName evidence="1">Transcriptional repressor PaaX-like central Cas2-like domain-containing protein</fullName>
    </recommendedName>
</protein>
<feature type="domain" description="Transcriptional repressor PaaX-like central Cas2-like" evidence="1">
    <location>
        <begin position="115"/>
        <end position="182"/>
    </location>
</feature>
<dbReference type="AlphaFoldDB" id="A0A0G2A312"/>
<gene>
    <name evidence="2" type="ORF">UY82_C0045G0006</name>
</gene>
<comment type="caution">
    <text evidence="2">The sequence shown here is derived from an EMBL/GenBank/DDBJ whole genome shotgun (WGS) entry which is preliminary data.</text>
</comment>
<dbReference type="Proteomes" id="UP000033865">
    <property type="component" value="Unassembled WGS sequence"/>
</dbReference>
<dbReference type="EMBL" id="LCRN01000045">
    <property type="protein sequence ID" value="KKW35232.1"/>
    <property type="molecule type" value="Genomic_DNA"/>
</dbReference>
<accession>A0A0G2A312</accession>
<organism evidence="2 3">
    <name type="scientific">Candidatus Uhrbacteria bacterium GW2011_GWC2_53_7</name>
    <dbReference type="NCBI Taxonomy" id="1618986"/>
    <lineage>
        <taxon>Bacteria</taxon>
        <taxon>Candidatus Uhriibacteriota</taxon>
    </lineage>
</organism>
<sequence>MTKTQWVAELEFLAKTSKDLTFDLLWAFERIASRANFVYSNPSFAGNPFGPEILAEIREAQLRKEIRERTRYLRRKKCIQIQKTGKQTVCKMTKEGQVRALYQRIRHQDICLGEGEYTIVAFDIPEDTKATRWWWRKRLREFGFELHQRSVWISQKDVALDLSEYIRRVGAQKWVSVFRGKLIEE</sequence>
<reference evidence="2 3" key="1">
    <citation type="journal article" date="2015" name="Nature">
        <title>rRNA introns, odd ribosomes, and small enigmatic genomes across a large radiation of phyla.</title>
        <authorList>
            <person name="Brown C.T."/>
            <person name="Hug L.A."/>
            <person name="Thomas B.C."/>
            <person name="Sharon I."/>
            <person name="Castelle C.J."/>
            <person name="Singh A."/>
            <person name="Wilkins M.J."/>
            <person name="Williams K.H."/>
            <person name="Banfield J.F."/>
        </authorList>
    </citation>
    <scope>NUCLEOTIDE SEQUENCE [LARGE SCALE GENOMIC DNA]</scope>
</reference>
<name>A0A0G2A312_9BACT</name>
<proteinExistence type="predicted"/>
<evidence type="ECO:0000313" key="2">
    <source>
        <dbReference type="EMBL" id="KKW35232.1"/>
    </source>
</evidence>
<dbReference type="Gene3D" id="3.30.70.2650">
    <property type="match status" value="1"/>
</dbReference>
<evidence type="ECO:0000313" key="3">
    <source>
        <dbReference type="Proteomes" id="UP000033865"/>
    </source>
</evidence>
<dbReference type="InterPro" id="IPR048846">
    <property type="entry name" value="PaaX-like_central"/>
</dbReference>
<evidence type="ECO:0000259" key="1">
    <source>
        <dbReference type="Pfam" id="PF20803"/>
    </source>
</evidence>